<name>A0A0P4WHW3_SCYOL</name>
<feature type="compositionally biased region" description="Polar residues" evidence="1">
    <location>
        <begin position="135"/>
        <end position="145"/>
    </location>
</feature>
<reference evidence="2" key="1">
    <citation type="submission" date="2015-09" db="EMBL/GenBank/DDBJ databases">
        <title>Scylla olivacea transcriptome.</title>
        <authorList>
            <person name="Ikhwanuddin M."/>
        </authorList>
    </citation>
    <scope>NUCLEOTIDE SEQUENCE</scope>
</reference>
<dbReference type="PANTHER" id="PTHR31336">
    <property type="entry name" value="LIN37 HOMOLOG"/>
    <property type="match status" value="1"/>
</dbReference>
<dbReference type="GO" id="GO:0031523">
    <property type="term" value="C:Myb complex"/>
    <property type="evidence" value="ECO:0007669"/>
    <property type="project" value="TreeGrafter"/>
</dbReference>
<sequence>MSSSGVRVKLEREESGGDVDAARGRFDAALQGLMQKDEESDSENESDTDSKVKVFTKVGLTNPRGTRPPRKRRRKEIDLRDSGFHHTFVMRMFDRSVDLAQFDETSPLYPICRAWMINQPHNSSLNVKQEPGSPTAENFNSTEGSQDGDFIGEILSDGPSATAGNGNVVSKLPMPDPWPEDPTSRDLRIPEPLPHPPNRLNEINDCENTLPGLLMTEHLKRWRQIRNLWRNASKINDQRYSSSYSILKAMFDRAHEG</sequence>
<dbReference type="GO" id="GO:0017053">
    <property type="term" value="C:transcription repressor complex"/>
    <property type="evidence" value="ECO:0007669"/>
    <property type="project" value="InterPro"/>
</dbReference>
<dbReference type="Pfam" id="PF15306">
    <property type="entry name" value="LIN37"/>
    <property type="match status" value="1"/>
</dbReference>
<evidence type="ECO:0000313" key="2">
    <source>
        <dbReference type="EMBL" id="JAI66444.1"/>
    </source>
</evidence>
<proteinExistence type="predicted"/>
<dbReference type="GO" id="GO:0000122">
    <property type="term" value="P:negative regulation of transcription by RNA polymerase II"/>
    <property type="evidence" value="ECO:0007669"/>
    <property type="project" value="TreeGrafter"/>
</dbReference>
<feature type="region of interest" description="Disordered" evidence="1">
    <location>
        <begin position="125"/>
        <end position="196"/>
    </location>
</feature>
<dbReference type="EMBL" id="GDRN01050762">
    <property type="protein sequence ID" value="JAI66444.1"/>
    <property type="molecule type" value="Transcribed_RNA"/>
</dbReference>
<feature type="compositionally biased region" description="Basic and acidic residues" evidence="1">
    <location>
        <begin position="8"/>
        <end position="26"/>
    </location>
</feature>
<feature type="compositionally biased region" description="Acidic residues" evidence="1">
    <location>
        <begin position="38"/>
        <end position="47"/>
    </location>
</feature>
<evidence type="ECO:0008006" key="3">
    <source>
        <dbReference type="Google" id="ProtNLM"/>
    </source>
</evidence>
<accession>A0A0P4WHW3</accession>
<protein>
    <recommendedName>
        <fullName evidence="3">Lin-37 DREAM MuvB core complex component</fullName>
    </recommendedName>
</protein>
<dbReference type="InterPro" id="IPR028226">
    <property type="entry name" value="LIN37"/>
</dbReference>
<dbReference type="PANTHER" id="PTHR31336:SF3">
    <property type="entry name" value="PROTEIN LIN-37 HOMOLOG"/>
    <property type="match status" value="1"/>
</dbReference>
<evidence type="ECO:0000256" key="1">
    <source>
        <dbReference type="SAM" id="MobiDB-lite"/>
    </source>
</evidence>
<organism evidence="2">
    <name type="scientific">Scylla olivacea</name>
    <name type="common">Orange mud crab</name>
    <name type="synonym">Cancer olivacea</name>
    <dbReference type="NCBI Taxonomy" id="85551"/>
    <lineage>
        <taxon>Eukaryota</taxon>
        <taxon>Metazoa</taxon>
        <taxon>Ecdysozoa</taxon>
        <taxon>Arthropoda</taxon>
        <taxon>Crustacea</taxon>
        <taxon>Multicrustacea</taxon>
        <taxon>Malacostraca</taxon>
        <taxon>Eumalacostraca</taxon>
        <taxon>Eucarida</taxon>
        <taxon>Decapoda</taxon>
        <taxon>Pleocyemata</taxon>
        <taxon>Brachyura</taxon>
        <taxon>Eubrachyura</taxon>
        <taxon>Portunoidea</taxon>
        <taxon>Portunidae</taxon>
        <taxon>Portuninae</taxon>
        <taxon>Scylla</taxon>
    </lineage>
</organism>
<feature type="region of interest" description="Disordered" evidence="1">
    <location>
        <begin position="1"/>
        <end position="78"/>
    </location>
</feature>
<dbReference type="AlphaFoldDB" id="A0A0P4WHW3"/>